<keyword evidence="3" id="KW-1003">Cell membrane</keyword>
<dbReference type="Pfam" id="PF20730">
    <property type="entry name" value="YetF_N"/>
    <property type="match status" value="1"/>
</dbReference>
<dbReference type="Pfam" id="PF04239">
    <property type="entry name" value="DUF421"/>
    <property type="match status" value="1"/>
</dbReference>
<evidence type="ECO:0000313" key="12">
    <source>
        <dbReference type="Proteomes" id="UP000077363"/>
    </source>
</evidence>
<dbReference type="STRING" id="1182568.SU48_10840"/>
<dbReference type="InterPro" id="IPR007353">
    <property type="entry name" value="DUF421"/>
</dbReference>
<feature type="domain" description="YetF-like N-terminal transmembrane" evidence="10">
    <location>
        <begin position="24"/>
        <end position="97"/>
    </location>
</feature>
<evidence type="ECO:0000256" key="2">
    <source>
        <dbReference type="ARBA" id="ARBA00006448"/>
    </source>
</evidence>
<evidence type="ECO:0000256" key="1">
    <source>
        <dbReference type="ARBA" id="ARBA00004651"/>
    </source>
</evidence>
<keyword evidence="12" id="KW-1185">Reference proteome</keyword>
<dbReference type="OrthoDB" id="65069at2"/>
<dbReference type="Proteomes" id="UP000077363">
    <property type="component" value="Chromosome"/>
</dbReference>
<gene>
    <name evidence="11" type="ORF">SU48_10840</name>
</gene>
<evidence type="ECO:0000256" key="4">
    <source>
        <dbReference type="ARBA" id="ARBA00022692"/>
    </source>
</evidence>
<dbReference type="GO" id="GO:0005886">
    <property type="term" value="C:plasma membrane"/>
    <property type="evidence" value="ECO:0007669"/>
    <property type="project" value="UniProtKB-SubCell"/>
</dbReference>
<feature type="region of interest" description="Disordered" evidence="7">
    <location>
        <begin position="222"/>
        <end position="279"/>
    </location>
</feature>
<feature type="transmembrane region" description="Helical" evidence="8">
    <location>
        <begin position="20"/>
        <end position="43"/>
    </location>
</feature>
<evidence type="ECO:0000256" key="5">
    <source>
        <dbReference type="ARBA" id="ARBA00022989"/>
    </source>
</evidence>
<comment type="similarity">
    <text evidence="2">Belongs to the UPF0702 family.</text>
</comment>
<proteinExistence type="inferred from homology"/>
<comment type="subcellular location">
    <subcellularLocation>
        <location evidence="1">Cell membrane</location>
        <topology evidence="1">Multi-pass membrane protein</topology>
    </subcellularLocation>
</comment>
<dbReference type="PATRIC" id="fig|1182568.3.peg.2249"/>
<keyword evidence="5 8" id="KW-1133">Transmembrane helix</keyword>
<evidence type="ECO:0008006" key="13">
    <source>
        <dbReference type="Google" id="ProtNLM"/>
    </source>
</evidence>
<reference evidence="11 12" key="1">
    <citation type="submission" date="2015-01" db="EMBL/GenBank/DDBJ databases">
        <title>Deinococcus puniceus/DY1/ whole genome sequencing.</title>
        <authorList>
            <person name="Kim M.K."/>
            <person name="Srinivasan S."/>
            <person name="Lee J.-J."/>
        </authorList>
    </citation>
    <scope>NUCLEOTIDE SEQUENCE [LARGE SCALE GENOMIC DNA]</scope>
    <source>
        <strain evidence="11 12">DY1</strain>
    </source>
</reference>
<sequence length="279" mass="30088">MSAEIVPFDWGRMFLGDVPPLFLLEIVFRTTLMFVWLMLLLRITGKRGLAQLSPLELAIVIGLGSAAGDPMFYPEVPLLHAMLTLALVVGLQRLLTFLVIRSERVETFVEGLPVELVRGGVMVPNALGRANLSREDLFERLRGQGVRQLGEVQRAYFEQDGNLTVFTHKDNPPPGLQVVPPWDLQWPLTLDVGSPHSGVVACLRCGHTLEVAGLLPQCPACSDGQATPEPTSGHQDSVQGKGWTPATLDPLASDEGRESGGQANDGGEKAAQAQPGGRS</sequence>
<dbReference type="PANTHER" id="PTHR34582:SF6">
    <property type="entry name" value="UPF0702 TRANSMEMBRANE PROTEIN YCAP"/>
    <property type="match status" value="1"/>
</dbReference>
<accession>A0A172TB78</accession>
<dbReference type="EMBL" id="CP011387">
    <property type="protein sequence ID" value="ANE44184.1"/>
    <property type="molecule type" value="Genomic_DNA"/>
</dbReference>
<feature type="compositionally biased region" description="Polar residues" evidence="7">
    <location>
        <begin position="224"/>
        <end position="238"/>
    </location>
</feature>
<dbReference type="KEGG" id="dpu:SU48_10840"/>
<dbReference type="PANTHER" id="PTHR34582">
    <property type="entry name" value="UPF0702 TRANSMEMBRANE PROTEIN YCAP"/>
    <property type="match status" value="1"/>
</dbReference>
<keyword evidence="6 8" id="KW-0472">Membrane</keyword>
<dbReference type="PROSITE" id="PS50890">
    <property type="entry name" value="PUA"/>
    <property type="match status" value="1"/>
</dbReference>
<feature type="domain" description="YetF C-terminal" evidence="9">
    <location>
        <begin position="101"/>
        <end position="170"/>
    </location>
</feature>
<organism evidence="11 12">
    <name type="scientific">Deinococcus puniceus</name>
    <dbReference type="NCBI Taxonomy" id="1182568"/>
    <lineage>
        <taxon>Bacteria</taxon>
        <taxon>Thermotogati</taxon>
        <taxon>Deinococcota</taxon>
        <taxon>Deinococci</taxon>
        <taxon>Deinococcales</taxon>
        <taxon>Deinococcaceae</taxon>
        <taxon>Deinococcus</taxon>
    </lineage>
</organism>
<protein>
    <recommendedName>
        <fullName evidence="13">DUF421 domain-containing protein</fullName>
    </recommendedName>
</protein>
<dbReference type="InterPro" id="IPR023090">
    <property type="entry name" value="UPF0702_alpha/beta_dom_sf"/>
</dbReference>
<dbReference type="AlphaFoldDB" id="A0A172TB78"/>
<evidence type="ECO:0000313" key="11">
    <source>
        <dbReference type="EMBL" id="ANE44184.1"/>
    </source>
</evidence>
<dbReference type="Gene3D" id="3.30.240.20">
    <property type="entry name" value="bsu07140 like domains"/>
    <property type="match status" value="1"/>
</dbReference>
<dbReference type="InterPro" id="IPR048454">
    <property type="entry name" value="YetF_N"/>
</dbReference>
<evidence type="ECO:0000256" key="6">
    <source>
        <dbReference type="ARBA" id="ARBA00023136"/>
    </source>
</evidence>
<evidence type="ECO:0000256" key="7">
    <source>
        <dbReference type="SAM" id="MobiDB-lite"/>
    </source>
</evidence>
<evidence type="ECO:0000259" key="10">
    <source>
        <dbReference type="Pfam" id="PF20730"/>
    </source>
</evidence>
<feature type="transmembrane region" description="Helical" evidence="8">
    <location>
        <begin position="55"/>
        <end position="73"/>
    </location>
</feature>
<evidence type="ECO:0000256" key="3">
    <source>
        <dbReference type="ARBA" id="ARBA00022475"/>
    </source>
</evidence>
<evidence type="ECO:0000259" key="9">
    <source>
        <dbReference type="Pfam" id="PF04239"/>
    </source>
</evidence>
<feature type="transmembrane region" description="Helical" evidence="8">
    <location>
        <begin position="79"/>
        <end position="100"/>
    </location>
</feature>
<dbReference type="RefSeq" id="WP_064015267.1">
    <property type="nucleotide sequence ID" value="NZ_CP011387.1"/>
</dbReference>
<evidence type="ECO:0000256" key="8">
    <source>
        <dbReference type="SAM" id="Phobius"/>
    </source>
</evidence>
<keyword evidence="4 8" id="KW-0812">Transmembrane</keyword>
<name>A0A172TB78_9DEIO</name>